<dbReference type="Gene3D" id="3.30.1460.10">
    <property type="match status" value="1"/>
</dbReference>
<protein>
    <recommendedName>
        <fullName evidence="3">Sensory transduction regulator</fullName>
    </recommendedName>
</protein>
<sequence>MEHNVKRKEYFVKLAERLDGTYIEYTDEICIISLRLPDGRSQSVRGFFKQRGQDLMLMLMSKVCFLDEYPNVDFRALIEENNHLHFSKFVIHHDYLEVLADVHFSDVTIEFLEHVALEVAQTADDWEYKITGQDIH</sequence>
<keyword evidence="2" id="KW-1185">Reference proteome</keyword>
<dbReference type="Proteomes" id="UP000199513">
    <property type="component" value="Unassembled WGS sequence"/>
</dbReference>
<name>A0A1I2DUP5_9BACT</name>
<evidence type="ECO:0000313" key="2">
    <source>
        <dbReference type="Proteomes" id="UP000199513"/>
    </source>
</evidence>
<dbReference type="AlphaFoldDB" id="A0A1I2DUP5"/>
<dbReference type="EMBL" id="FONY01000008">
    <property type="protein sequence ID" value="SFE84148.1"/>
    <property type="molecule type" value="Genomic_DNA"/>
</dbReference>
<evidence type="ECO:0000313" key="1">
    <source>
        <dbReference type="EMBL" id="SFE84148.1"/>
    </source>
</evidence>
<dbReference type="STRING" id="1003.SAMN04488541_100813"/>
<dbReference type="RefSeq" id="WP_091541721.1">
    <property type="nucleotide sequence ID" value="NZ_FONY01000008.1"/>
</dbReference>
<organism evidence="1 2">
    <name type="scientific">Thermoflexibacter ruber</name>
    <dbReference type="NCBI Taxonomy" id="1003"/>
    <lineage>
        <taxon>Bacteria</taxon>
        <taxon>Pseudomonadati</taxon>
        <taxon>Bacteroidota</taxon>
        <taxon>Cytophagia</taxon>
        <taxon>Cytophagales</taxon>
        <taxon>Thermoflexibacteraceae</taxon>
        <taxon>Thermoflexibacter</taxon>
    </lineage>
</organism>
<dbReference type="OrthoDB" id="982113at2"/>
<gene>
    <name evidence="1" type="ORF">SAMN04488541_100813</name>
</gene>
<accession>A0A1I2DUP5</accession>
<evidence type="ECO:0008006" key="3">
    <source>
        <dbReference type="Google" id="ProtNLM"/>
    </source>
</evidence>
<proteinExistence type="predicted"/>
<reference evidence="1 2" key="1">
    <citation type="submission" date="2016-10" db="EMBL/GenBank/DDBJ databases">
        <authorList>
            <person name="de Groot N.N."/>
        </authorList>
    </citation>
    <scope>NUCLEOTIDE SEQUENCE [LARGE SCALE GENOMIC DNA]</scope>
    <source>
        <strain>GEY</strain>
        <strain evidence="2">DSM 9560</strain>
    </source>
</reference>